<keyword evidence="1" id="KW-0175">Coiled coil</keyword>
<dbReference type="OrthoDB" id="442231at2759"/>
<reference evidence="3" key="1">
    <citation type="submission" date="2021-02" db="EMBL/GenBank/DDBJ databases">
        <authorList>
            <person name="Dougan E. K."/>
            <person name="Rhodes N."/>
            <person name="Thang M."/>
            <person name="Chan C."/>
        </authorList>
    </citation>
    <scope>NUCLEOTIDE SEQUENCE</scope>
</reference>
<dbReference type="Proteomes" id="UP000601435">
    <property type="component" value="Unassembled WGS sequence"/>
</dbReference>
<gene>
    <name evidence="3" type="ORF">SNEC2469_LOCUS7098</name>
</gene>
<feature type="non-terminal residue" evidence="3">
    <location>
        <position position="389"/>
    </location>
</feature>
<protein>
    <submittedName>
        <fullName evidence="3">Uncharacterized protein</fullName>
    </submittedName>
</protein>
<dbReference type="EMBL" id="CAJNJA010012158">
    <property type="protein sequence ID" value="CAE7289735.1"/>
    <property type="molecule type" value="Genomic_DNA"/>
</dbReference>
<sequence length="389" mass="44082">MTVRGRVMQDVDPDDIEARPPEEAQEAKWHFQTGEHMGKWSGFDERGVPHLNAKGKKLTKQEKELVETEYLEAKKAYQQQLKAKEQWERALEDAEQALRDKDRVRWAYRAAGPSRHALLHIEDLEDFVKKMGWEALRHKDMETLQSVAARRGADAEELLLEDVRQFISEEMASKFLDNRLDYFFSTKTLEDVHSPRTWRRKLDQDMLAQVAEQQSNSSGSGETVLDPYGGILPYEDTESTKWYGAVEDTNTLIKEELTPESFDGFQWIPATQCEVTWDVLQVPERSDPKKVLVWAKVGEEQSQGFGNDLILWEAPDKEGLIASWREMQSFAKGCAAFGKFAKINKLVRGTGESISDPAKGAAEAGRVSPVAEEAATPCEELSYGPAVIE</sequence>
<feature type="coiled-coil region" evidence="1">
    <location>
        <begin position="77"/>
        <end position="104"/>
    </location>
</feature>
<dbReference type="AlphaFoldDB" id="A0A812N1Y1"/>
<proteinExistence type="predicted"/>
<name>A0A812N1Y1_9DINO</name>
<keyword evidence="4" id="KW-1185">Reference proteome</keyword>
<comment type="caution">
    <text evidence="3">The sequence shown here is derived from an EMBL/GenBank/DDBJ whole genome shotgun (WGS) entry which is preliminary data.</text>
</comment>
<accession>A0A812N1Y1</accession>
<organism evidence="3 4">
    <name type="scientific">Symbiodinium necroappetens</name>
    <dbReference type="NCBI Taxonomy" id="1628268"/>
    <lineage>
        <taxon>Eukaryota</taxon>
        <taxon>Sar</taxon>
        <taxon>Alveolata</taxon>
        <taxon>Dinophyceae</taxon>
        <taxon>Suessiales</taxon>
        <taxon>Symbiodiniaceae</taxon>
        <taxon>Symbiodinium</taxon>
    </lineage>
</organism>
<evidence type="ECO:0000256" key="2">
    <source>
        <dbReference type="SAM" id="MobiDB-lite"/>
    </source>
</evidence>
<feature type="compositionally biased region" description="Basic and acidic residues" evidence="2">
    <location>
        <begin position="16"/>
        <end position="26"/>
    </location>
</feature>
<evidence type="ECO:0000256" key="1">
    <source>
        <dbReference type="SAM" id="Coils"/>
    </source>
</evidence>
<feature type="region of interest" description="Disordered" evidence="2">
    <location>
        <begin position="1"/>
        <end position="26"/>
    </location>
</feature>
<evidence type="ECO:0000313" key="3">
    <source>
        <dbReference type="EMBL" id="CAE7289735.1"/>
    </source>
</evidence>
<evidence type="ECO:0000313" key="4">
    <source>
        <dbReference type="Proteomes" id="UP000601435"/>
    </source>
</evidence>